<keyword evidence="3" id="KW-1133">Transmembrane helix</keyword>
<dbReference type="AlphaFoldDB" id="A0A4Q0Y533"/>
<dbReference type="InterPro" id="IPR050570">
    <property type="entry name" value="Cell_wall_metabolism_enzyme"/>
</dbReference>
<protein>
    <recommendedName>
        <fullName evidence="4">M23ase beta-sheet core domain-containing protein</fullName>
    </recommendedName>
</protein>
<gene>
    <name evidence="5" type="ORF">CRV08_15555</name>
</gene>
<evidence type="ECO:0000256" key="2">
    <source>
        <dbReference type="SAM" id="Coils"/>
    </source>
</evidence>
<keyword evidence="2" id="KW-0175">Coiled coil</keyword>
<keyword evidence="1" id="KW-0732">Signal</keyword>
<dbReference type="FunFam" id="2.70.70.10:FF:000006">
    <property type="entry name" value="M23 family peptidase"/>
    <property type="match status" value="1"/>
</dbReference>
<dbReference type="PANTHER" id="PTHR21666:SF289">
    <property type="entry name" value="L-ALA--D-GLU ENDOPEPTIDASE"/>
    <property type="match status" value="1"/>
</dbReference>
<comment type="caution">
    <text evidence="5">The sequence shown here is derived from an EMBL/GenBank/DDBJ whole genome shotgun (WGS) entry which is preliminary data.</text>
</comment>
<feature type="transmembrane region" description="Helical" evidence="3">
    <location>
        <begin position="12"/>
        <end position="31"/>
    </location>
</feature>
<dbReference type="Gene3D" id="2.70.70.10">
    <property type="entry name" value="Glucose Permease (Domain IIA)"/>
    <property type="match status" value="1"/>
</dbReference>
<evidence type="ECO:0000256" key="3">
    <source>
        <dbReference type="SAM" id="Phobius"/>
    </source>
</evidence>
<dbReference type="SUPFAM" id="SSF51261">
    <property type="entry name" value="Duplicated hybrid motif"/>
    <property type="match status" value="1"/>
</dbReference>
<sequence>MRSENLIKKRDIIIFLIILILLFSYIIFLNFDITGLKSELKAKDELYKIQINNRINEIEQLNSQLEDLQKLLNIGLDLSNKKDIYLNTKFEDKDKSYILTSIPSASPLEKVFITSKYGTRFHPIFNKSLFHSGLDLRAKIGTDVYTTADGIVSNINENDNEGYGKVIKIVHNYGFETLYAHLDKIFVNIGQIVKKGTIIGLSGNTGTSNGPHLHYEVKYLDKSLDPLSFLYWNKKTFDTVFSQNSELIDWNNLVLYIKNSNNEHSN</sequence>
<name>A0A4Q0Y533_9BACT</name>
<evidence type="ECO:0000256" key="1">
    <source>
        <dbReference type="ARBA" id="ARBA00022729"/>
    </source>
</evidence>
<evidence type="ECO:0000313" key="5">
    <source>
        <dbReference type="EMBL" id="RXJ65262.1"/>
    </source>
</evidence>
<feature type="domain" description="M23ase beta-sheet core" evidence="4">
    <location>
        <begin position="130"/>
        <end position="226"/>
    </location>
</feature>
<reference evidence="5 6" key="1">
    <citation type="submission" date="2017-10" db="EMBL/GenBank/DDBJ databases">
        <title>Genomics of the genus Arcobacter.</title>
        <authorList>
            <person name="Perez-Cataluna A."/>
            <person name="Figueras M.J."/>
        </authorList>
    </citation>
    <scope>NUCLEOTIDE SEQUENCE [LARGE SCALE GENOMIC DNA]</scope>
    <source>
        <strain evidence="5 6">CECT 8993</strain>
    </source>
</reference>
<organism evidence="5 6">
    <name type="scientific">Halarcobacter ebronensis</name>
    <dbReference type="NCBI Taxonomy" id="1462615"/>
    <lineage>
        <taxon>Bacteria</taxon>
        <taxon>Pseudomonadati</taxon>
        <taxon>Campylobacterota</taxon>
        <taxon>Epsilonproteobacteria</taxon>
        <taxon>Campylobacterales</taxon>
        <taxon>Arcobacteraceae</taxon>
        <taxon>Halarcobacter</taxon>
    </lineage>
</organism>
<keyword evidence="3" id="KW-0472">Membrane</keyword>
<accession>A0A4Q0Y533</accession>
<dbReference type="InterPro" id="IPR016047">
    <property type="entry name" value="M23ase_b-sheet_dom"/>
</dbReference>
<evidence type="ECO:0000259" key="4">
    <source>
        <dbReference type="Pfam" id="PF01551"/>
    </source>
</evidence>
<evidence type="ECO:0000313" key="6">
    <source>
        <dbReference type="Proteomes" id="UP000290172"/>
    </source>
</evidence>
<dbReference type="CDD" id="cd12797">
    <property type="entry name" value="M23_peptidase"/>
    <property type="match status" value="1"/>
</dbReference>
<proteinExistence type="predicted"/>
<feature type="coiled-coil region" evidence="2">
    <location>
        <begin position="48"/>
        <end position="78"/>
    </location>
</feature>
<dbReference type="EMBL" id="PDKJ01000031">
    <property type="protein sequence ID" value="RXJ65262.1"/>
    <property type="molecule type" value="Genomic_DNA"/>
</dbReference>
<dbReference type="GO" id="GO:0004222">
    <property type="term" value="F:metalloendopeptidase activity"/>
    <property type="evidence" value="ECO:0007669"/>
    <property type="project" value="TreeGrafter"/>
</dbReference>
<dbReference type="Proteomes" id="UP000290172">
    <property type="component" value="Unassembled WGS sequence"/>
</dbReference>
<dbReference type="PANTHER" id="PTHR21666">
    <property type="entry name" value="PEPTIDASE-RELATED"/>
    <property type="match status" value="1"/>
</dbReference>
<dbReference type="Pfam" id="PF01551">
    <property type="entry name" value="Peptidase_M23"/>
    <property type="match status" value="1"/>
</dbReference>
<keyword evidence="3" id="KW-0812">Transmembrane</keyword>
<dbReference type="InterPro" id="IPR011055">
    <property type="entry name" value="Dup_hybrid_motif"/>
</dbReference>